<evidence type="ECO:0000256" key="3">
    <source>
        <dbReference type="ARBA" id="ARBA00022475"/>
    </source>
</evidence>
<feature type="transmembrane region" description="Helical" evidence="13">
    <location>
        <begin position="77"/>
        <end position="99"/>
    </location>
</feature>
<dbReference type="InterPro" id="IPR002230">
    <property type="entry name" value="Cnbnoid_rcpt"/>
</dbReference>
<dbReference type="PROSITE" id="PS00237">
    <property type="entry name" value="G_PROTEIN_RECEP_F1_1"/>
    <property type="match status" value="1"/>
</dbReference>
<keyword evidence="16" id="KW-1185">Reference proteome</keyword>
<dbReference type="GO" id="GO:0005886">
    <property type="term" value="C:plasma membrane"/>
    <property type="evidence" value="ECO:0007669"/>
    <property type="project" value="UniProtKB-SubCell"/>
</dbReference>
<evidence type="ECO:0000313" key="16">
    <source>
        <dbReference type="Proteomes" id="UP000823561"/>
    </source>
</evidence>
<dbReference type="Pfam" id="PF00001">
    <property type="entry name" value="7tm_1"/>
    <property type="match status" value="1"/>
</dbReference>
<name>A0AAV6GBF5_9TELE</name>
<keyword evidence="8 12" id="KW-0675">Receptor</keyword>
<evidence type="ECO:0000313" key="15">
    <source>
        <dbReference type="EMBL" id="KAG5271397.1"/>
    </source>
</evidence>
<keyword evidence="11" id="KW-0966">Cell projection</keyword>
<evidence type="ECO:0000259" key="14">
    <source>
        <dbReference type="PROSITE" id="PS50262"/>
    </source>
</evidence>
<feature type="transmembrane region" description="Helical" evidence="13">
    <location>
        <begin position="41"/>
        <end position="65"/>
    </location>
</feature>
<evidence type="ECO:0000256" key="10">
    <source>
        <dbReference type="ARBA" id="ARBA00023224"/>
    </source>
</evidence>
<feature type="transmembrane region" description="Helical" evidence="13">
    <location>
        <begin position="284"/>
        <end position="306"/>
    </location>
</feature>
<keyword evidence="3" id="KW-1003">Cell membrane</keyword>
<feature type="transmembrane region" description="Helical" evidence="13">
    <location>
        <begin position="199"/>
        <end position="224"/>
    </location>
</feature>
<sequence length="374" mass="41899">MDTTENSLEVTSSWLNDCSPAAPVGNGSLERYYVLNQTERMAIGSILFLTGPITLLENILVLGIICSSATLRRRPSYLFIASLALADAFASCFFTISFLDFHLFCRHDTPAAYLFKLGGVTMSFTGSVGSLLLTALDRYLCIYQGPIYKVLMTRQRALLGLLALWTVTAVISFLPLMGWRCPTKLSPPCSNLFPYVDHRYLACWVSFILVVLLLIIVSYTLILWKAHQHEASVTGLQGQARLRMDIHLARTLGLILVIMVGCWLPALSFMLADVSVNLRPDQQRAFAFCSTLCLVNSSVNPLLYALRCRDLRGELCRMLGRLCGSWRSRSGADDQYREERSNCSSSVDNEERMGRYTVSVCKEVDQRQHNTAEQ</sequence>
<feature type="transmembrane region" description="Helical" evidence="13">
    <location>
        <begin position="157"/>
        <end position="179"/>
    </location>
</feature>
<keyword evidence="6 12" id="KW-0297">G-protein coupled receptor</keyword>
<dbReference type="EMBL" id="JADWDJ010000013">
    <property type="protein sequence ID" value="KAG5271397.1"/>
    <property type="molecule type" value="Genomic_DNA"/>
</dbReference>
<comment type="similarity">
    <text evidence="12">Belongs to the G-protein coupled receptor 1 family.</text>
</comment>
<evidence type="ECO:0000256" key="8">
    <source>
        <dbReference type="ARBA" id="ARBA00023170"/>
    </source>
</evidence>
<dbReference type="InterPro" id="IPR017452">
    <property type="entry name" value="GPCR_Rhodpsn_7TM"/>
</dbReference>
<dbReference type="PANTHER" id="PTHR22750">
    <property type="entry name" value="G-PROTEIN COUPLED RECEPTOR"/>
    <property type="match status" value="1"/>
</dbReference>
<proteinExistence type="inferred from homology"/>
<dbReference type="GO" id="GO:0043005">
    <property type="term" value="C:neuron projection"/>
    <property type="evidence" value="ECO:0007669"/>
    <property type="project" value="UniProtKB-SubCell"/>
</dbReference>
<reference evidence="15" key="1">
    <citation type="submission" date="2020-10" db="EMBL/GenBank/DDBJ databases">
        <title>Chromosome-scale genome assembly of the Allis shad, Alosa alosa.</title>
        <authorList>
            <person name="Margot Z."/>
            <person name="Christophe K."/>
            <person name="Cabau C."/>
            <person name="Louis A."/>
            <person name="Berthelot C."/>
            <person name="Parey E."/>
            <person name="Roest Crollius H."/>
            <person name="Montfort J."/>
            <person name="Robinson-Rechavi M."/>
            <person name="Bucao C."/>
            <person name="Bouchez O."/>
            <person name="Gislard M."/>
            <person name="Lluch J."/>
            <person name="Milhes M."/>
            <person name="Lampietro C."/>
            <person name="Lopez Roques C."/>
            <person name="Donnadieu C."/>
            <person name="Braasch I."/>
            <person name="Desvignes T."/>
            <person name="Postlethwait J."/>
            <person name="Bobe J."/>
            <person name="Guiguen Y."/>
        </authorList>
    </citation>
    <scope>NUCLEOTIDE SEQUENCE</scope>
    <source>
        <strain evidence="15">M-15738</strain>
        <tissue evidence="15">Blood</tissue>
    </source>
</reference>
<keyword evidence="5 13" id="KW-1133">Transmembrane helix</keyword>
<organism evidence="15 16">
    <name type="scientific">Alosa alosa</name>
    <name type="common">allis shad</name>
    <dbReference type="NCBI Taxonomy" id="278164"/>
    <lineage>
        <taxon>Eukaryota</taxon>
        <taxon>Metazoa</taxon>
        <taxon>Chordata</taxon>
        <taxon>Craniata</taxon>
        <taxon>Vertebrata</taxon>
        <taxon>Euteleostomi</taxon>
        <taxon>Actinopterygii</taxon>
        <taxon>Neopterygii</taxon>
        <taxon>Teleostei</taxon>
        <taxon>Clupei</taxon>
        <taxon>Clupeiformes</taxon>
        <taxon>Clupeoidei</taxon>
        <taxon>Clupeidae</taxon>
        <taxon>Alosa</taxon>
    </lineage>
</organism>
<keyword evidence="7 13" id="KW-0472">Membrane</keyword>
<dbReference type="PRINTS" id="PR00362">
    <property type="entry name" value="CANNABINOIDR"/>
</dbReference>
<protein>
    <recommendedName>
        <fullName evidence="14">G-protein coupled receptors family 1 profile domain-containing protein</fullName>
    </recommendedName>
</protein>
<dbReference type="GO" id="GO:0004949">
    <property type="term" value="F:cannabinoid receptor activity"/>
    <property type="evidence" value="ECO:0007669"/>
    <property type="project" value="InterPro"/>
</dbReference>
<dbReference type="InterPro" id="IPR000276">
    <property type="entry name" value="GPCR_Rhodpsn"/>
</dbReference>
<dbReference type="Proteomes" id="UP000823561">
    <property type="component" value="Chromosome 13"/>
</dbReference>
<feature type="domain" description="G-protein coupled receptors family 1 profile" evidence="14">
    <location>
        <begin position="57"/>
        <end position="304"/>
    </location>
</feature>
<evidence type="ECO:0000256" key="12">
    <source>
        <dbReference type="RuleBase" id="RU000688"/>
    </source>
</evidence>
<gene>
    <name evidence="15" type="ORF">AALO_G00179250</name>
</gene>
<evidence type="ECO:0000256" key="7">
    <source>
        <dbReference type="ARBA" id="ARBA00023136"/>
    </source>
</evidence>
<feature type="transmembrane region" description="Helical" evidence="13">
    <location>
        <begin position="251"/>
        <end position="272"/>
    </location>
</feature>
<evidence type="ECO:0000256" key="9">
    <source>
        <dbReference type="ARBA" id="ARBA00023180"/>
    </source>
</evidence>
<feature type="transmembrane region" description="Helical" evidence="13">
    <location>
        <begin position="111"/>
        <end position="136"/>
    </location>
</feature>
<dbReference type="PROSITE" id="PS50262">
    <property type="entry name" value="G_PROTEIN_RECEP_F1_2"/>
    <property type="match status" value="1"/>
</dbReference>
<keyword evidence="10 12" id="KW-0807">Transducer</keyword>
<comment type="caution">
    <text evidence="15">The sequence shown here is derived from an EMBL/GenBank/DDBJ whole genome shotgun (WGS) entry which is preliminary data.</text>
</comment>
<keyword evidence="4 12" id="KW-0812">Transmembrane</keyword>
<evidence type="ECO:0000256" key="4">
    <source>
        <dbReference type="ARBA" id="ARBA00022692"/>
    </source>
</evidence>
<keyword evidence="9" id="KW-0325">Glycoprotein</keyword>
<evidence type="ECO:0000256" key="2">
    <source>
        <dbReference type="ARBA" id="ARBA00004651"/>
    </source>
</evidence>
<evidence type="ECO:0000256" key="6">
    <source>
        <dbReference type="ARBA" id="ARBA00023040"/>
    </source>
</evidence>
<dbReference type="AlphaFoldDB" id="A0AAV6GBF5"/>
<evidence type="ECO:0000256" key="11">
    <source>
        <dbReference type="ARBA" id="ARBA00023273"/>
    </source>
</evidence>
<dbReference type="PRINTS" id="PR00237">
    <property type="entry name" value="GPCRRHODOPSN"/>
</dbReference>
<comment type="subcellular location">
    <subcellularLocation>
        <location evidence="2">Cell membrane</location>
        <topology evidence="2">Multi-pass membrane protein</topology>
    </subcellularLocation>
    <subcellularLocation>
        <location evidence="1">Cell projection</location>
        <location evidence="1">Neuron projection</location>
    </subcellularLocation>
</comment>
<dbReference type="Gene3D" id="1.20.1070.10">
    <property type="entry name" value="Rhodopsin 7-helix transmembrane proteins"/>
    <property type="match status" value="1"/>
</dbReference>
<dbReference type="SUPFAM" id="SSF81321">
    <property type="entry name" value="Family A G protein-coupled receptor-like"/>
    <property type="match status" value="1"/>
</dbReference>
<accession>A0AAV6GBF5</accession>
<evidence type="ECO:0000256" key="5">
    <source>
        <dbReference type="ARBA" id="ARBA00022989"/>
    </source>
</evidence>
<evidence type="ECO:0000256" key="1">
    <source>
        <dbReference type="ARBA" id="ARBA00004487"/>
    </source>
</evidence>
<evidence type="ECO:0000256" key="13">
    <source>
        <dbReference type="SAM" id="Phobius"/>
    </source>
</evidence>